<feature type="compositionally biased region" description="Polar residues" evidence="1">
    <location>
        <begin position="121"/>
        <end position="137"/>
    </location>
</feature>
<keyword evidence="3" id="KW-1185">Reference proteome</keyword>
<protein>
    <submittedName>
        <fullName evidence="2">Uncharacterized protein</fullName>
    </submittedName>
</protein>
<reference evidence="2" key="1">
    <citation type="journal article" date="2020" name="Stud. Mycol.">
        <title>101 Dothideomycetes genomes: a test case for predicting lifestyles and emergence of pathogens.</title>
        <authorList>
            <person name="Haridas S."/>
            <person name="Albert R."/>
            <person name="Binder M."/>
            <person name="Bloem J."/>
            <person name="Labutti K."/>
            <person name="Salamov A."/>
            <person name="Andreopoulos B."/>
            <person name="Baker S."/>
            <person name="Barry K."/>
            <person name="Bills G."/>
            <person name="Bluhm B."/>
            <person name="Cannon C."/>
            <person name="Castanera R."/>
            <person name="Culley D."/>
            <person name="Daum C."/>
            <person name="Ezra D."/>
            <person name="Gonzalez J."/>
            <person name="Henrissat B."/>
            <person name="Kuo A."/>
            <person name="Liang C."/>
            <person name="Lipzen A."/>
            <person name="Lutzoni F."/>
            <person name="Magnuson J."/>
            <person name="Mondo S."/>
            <person name="Nolan M."/>
            <person name="Ohm R."/>
            <person name="Pangilinan J."/>
            <person name="Park H.-J."/>
            <person name="Ramirez L."/>
            <person name="Alfaro M."/>
            <person name="Sun H."/>
            <person name="Tritt A."/>
            <person name="Yoshinaga Y."/>
            <person name="Zwiers L.-H."/>
            <person name="Turgeon B."/>
            <person name="Goodwin S."/>
            <person name="Spatafora J."/>
            <person name="Crous P."/>
            <person name="Grigoriev I."/>
        </authorList>
    </citation>
    <scope>NUCLEOTIDE SEQUENCE</scope>
    <source>
        <strain evidence="2">CBS 121167</strain>
    </source>
</reference>
<accession>A0A6A6BL49</accession>
<evidence type="ECO:0000313" key="3">
    <source>
        <dbReference type="Proteomes" id="UP000799438"/>
    </source>
</evidence>
<evidence type="ECO:0000256" key="1">
    <source>
        <dbReference type="SAM" id="MobiDB-lite"/>
    </source>
</evidence>
<organism evidence="2 3">
    <name type="scientific">Aplosporella prunicola CBS 121167</name>
    <dbReference type="NCBI Taxonomy" id="1176127"/>
    <lineage>
        <taxon>Eukaryota</taxon>
        <taxon>Fungi</taxon>
        <taxon>Dikarya</taxon>
        <taxon>Ascomycota</taxon>
        <taxon>Pezizomycotina</taxon>
        <taxon>Dothideomycetes</taxon>
        <taxon>Dothideomycetes incertae sedis</taxon>
        <taxon>Botryosphaeriales</taxon>
        <taxon>Aplosporellaceae</taxon>
        <taxon>Aplosporella</taxon>
    </lineage>
</organism>
<dbReference type="AlphaFoldDB" id="A0A6A6BL49"/>
<proteinExistence type="predicted"/>
<gene>
    <name evidence="2" type="ORF">K452DRAFT_306629</name>
</gene>
<dbReference type="GeneID" id="54300497"/>
<dbReference type="EMBL" id="ML995480">
    <property type="protein sequence ID" value="KAF2143984.1"/>
    <property type="molecule type" value="Genomic_DNA"/>
</dbReference>
<dbReference type="Proteomes" id="UP000799438">
    <property type="component" value="Unassembled WGS sequence"/>
</dbReference>
<feature type="region of interest" description="Disordered" evidence="1">
    <location>
        <begin position="1"/>
        <end position="35"/>
    </location>
</feature>
<evidence type="ECO:0000313" key="2">
    <source>
        <dbReference type="EMBL" id="KAF2143984.1"/>
    </source>
</evidence>
<dbReference type="RefSeq" id="XP_033399696.1">
    <property type="nucleotide sequence ID" value="XM_033543000.1"/>
</dbReference>
<sequence>MPQSDPPRKPYVPPPSLTKPQDERSERRTRESKYRDLVRLAMTFIVAQVRSIMSLPNHTTKLHHRPDKNTTKHQTPHPRRTQSAPQPHDKAPALGTLRATYRNLSNHASQAHARSRVRGSAQHSIHSTAQQHSSTAQKPDKARRKEGRRKEGRKE</sequence>
<feature type="region of interest" description="Disordered" evidence="1">
    <location>
        <begin position="56"/>
        <end position="155"/>
    </location>
</feature>
<name>A0A6A6BL49_9PEZI</name>
<feature type="compositionally biased region" description="Basic and acidic residues" evidence="1">
    <location>
        <begin position="20"/>
        <end position="35"/>
    </location>
</feature>